<dbReference type="Gene3D" id="3.90.79.10">
    <property type="entry name" value="Nucleoside Triphosphate Pyrophosphohydrolase"/>
    <property type="match status" value="1"/>
</dbReference>
<sequence>MPAALAAVWHARHLLLVFDRHRHQWELPGGWIDPGETPWQAAVRELHEEAGLHLPTLTLAGYGRFHLADPPHDEYAAVYTARVTTRHTTFVPNEEISAIRWWDSTTPSPNDAQILDTTLALQVR</sequence>
<dbReference type="PROSITE" id="PS51462">
    <property type="entry name" value="NUDIX"/>
    <property type="match status" value="1"/>
</dbReference>
<protein>
    <submittedName>
        <fullName evidence="6">NUDIX hydrolase</fullName>
    </submittedName>
</protein>
<organism evidence="6 7">
    <name type="scientific">Actinomadura soli</name>
    <dbReference type="NCBI Taxonomy" id="2508997"/>
    <lineage>
        <taxon>Bacteria</taxon>
        <taxon>Bacillati</taxon>
        <taxon>Actinomycetota</taxon>
        <taxon>Actinomycetes</taxon>
        <taxon>Streptosporangiales</taxon>
        <taxon>Thermomonosporaceae</taxon>
        <taxon>Actinomadura</taxon>
    </lineage>
</organism>
<comment type="caution">
    <text evidence="6">The sequence shown here is derived from an EMBL/GenBank/DDBJ whole genome shotgun (WGS) entry which is preliminary data.</text>
</comment>
<dbReference type="InterPro" id="IPR020476">
    <property type="entry name" value="Nudix_hydrolase"/>
</dbReference>
<proteinExistence type="inferred from homology"/>
<evidence type="ECO:0000259" key="5">
    <source>
        <dbReference type="PROSITE" id="PS51462"/>
    </source>
</evidence>
<evidence type="ECO:0000256" key="3">
    <source>
        <dbReference type="ARBA" id="ARBA00022801"/>
    </source>
</evidence>
<dbReference type="OrthoDB" id="9804442at2"/>
<evidence type="ECO:0000256" key="2">
    <source>
        <dbReference type="ARBA" id="ARBA00005582"/>
    </source>
</evidence>
<name>A0A5C4J7C2_9ACTN</name>
<evidence type="ECO:0000313" key="7">
    <source>
        <dbReference type="Proteomes" id="UP000309174"/>
    </source>
</evidence>
<comment type="similarity">
    <text evidence="2 4">Belongs to the Nudix hydrolase family.</text>
</comment>
<dbReference type="InterPro" id="IPR015797">
    <property type="entry name" value="NUDIX_hydrolase-like_dom_sf"/>
</dbReference>
<dbReference type="EMBL" id="VCKW01000145">
    <property type="protein sequence ID" value="TMQ93520.1"/>
    <property type="molecule type" value="Genomic_DNA"/>
</dbReference>
<dbReference type="RefSeq" id="WP_138647710.1">
    <property type="nucleotide sequence ID" value="NZ_VCKW01000145.1"/>
</dbReference>
<dbReference type="AlphaFoldDB" id="A0A5C4J7C2"/>
<dbReference type="GO" id="GO:0016787">
    <property type="term" value="F:hydrolase activity"/>
    <property type="evidence" value="ECO:0007669"/>
    <property type="project" value="UniProtKB-KW"/>
</dbReference>
<dbReference type="PRINTS" id="PR00502">
    <property type="entry name" value="NUDIXFAMILY"/>
</dbReference>
<dbReference type="InterPro" id="IPR000086">
    <property type="entry name" value="NUDIX_hydrolase_dom"/>
</dbReference>
<gene>
    <name evidence="6" type="ORF">ETD83_25345</name>
</gene>
<evidence type="ECO:0000313" key="6">
    <source>
        <dbReference type="EMBL" id="TMQ93520.1"/>
    </source>
</evidence>
<dbReference type="PANTHER" id="PTHR43046">
    <property type="entry name" value="GDP-MANNOSE MANNOSYL HYDROLASE"/>
    <property type="match status" value="1"/>
</dbReference>
<keyword evidence="7" id="KW-1185">Reference proteome</keyword>
<dbReference type="CDD" id="cd02883">
    <property type="entry name" value="NUDIX_Hydrolase"/>
    <property type="match status" value="1"/>
</dbReference>
<evidence type="ECO:0000256" key="4">
    <source>
        <dbReference type="RuleBase" id="RU003476"/>
    </source>
</evidence>
<dbReference type="SUPFAM" id="SSF55811">
    <property type="entry name" value="Nudix"/>
    <property type="match status" value="1"/>
</dbReference>
<evidence type="ECO:0000256" key="1">
    <source>
        <dbReference type="ARBA" id="ARBA00001946"/>
    </source>
</evidence>
<dbReference type="PROSITE" id="PS00893">
    <property type="entry name" value="NUDIX_BOX"/>
    <property type="match status" value="1"/>
</dbReference>
<dbReference type="InterPro" id="IPR020084">
    <property type="entry name" value="NUDIX_hydrolase_CS"/>
</dbReference>
<dbReference type="Proteomes" id="UP000309174">
    <property type="component" value="Unassembled WGS sequence"/>
</dbReference>
<dbReference type="Pfam" id="PF00293">
    <property type="entry name" value="NUDIX"/>
    <property type="match status" value="1"/>
</dbReference>
<reference evidence="6 7" key="1">
    <citation type="submission" date="2019-05" db="EMBL/GenBank/DDBJ databases">
        <title>Draft genome sequence of Actinomadura sp. 14C53.</title>
        <authorList>
            <person name="Saricaoglu S."/>
            <person name="Isik K."/>
        </authorList>
    </citation>
    <scope>NUCLEOTIDE SEQUENCE [LARGE SCALE GENOMIC DNA]</scope>
    <source>
        <strain evidence="6 7">14C53</strain>
    </source>
</reference>
<keyword evidence="3 4" id="KW-0378">Hydrolase</keyword>
<accession>A0A5C4J7C2</accession>
<feature type="domain" description="Nudix hydrolase" evidence="5">
    <location>
        <begin position="1"/>
        <end position="124"/>
    </location>
</feature>
<comment type="cofactor">
    <cofactor evidence="1">
        <name>Mg(2+)</name>
        <dbReference type="ChEBI" id="CHEBI:18420"/>
    </cofactor>
</comment>
<dbReference type="PANTHER" id="PTHR43046:SF14">
    <property type="entry name" value="MUTT_NUDIX FAMILY PROTEIN"/>
    <property type="match status" value="1"/>
</dbReference>